<dbReference type="EMBL" id="CAJDYZ010011290">
    <property type="protein sequence ID" value="CAD1479301.1"/>
    <property type="molecule type" value="Genomic_DNA"/>
</dbReference>
<sequence>MSTLYSQATFSDGNVLSFGKPLLVISSLSVMLCTGSHSETRRIAGSFSIWQVWFTTPPVSVHSEFCTMFVNKYCLSVVISSSLEEIRSSHTVGQKSVFCRSTQMVIKSQWDPATFRVGHALRERHKSISSNLVSLSLSHSPRNNKDHSLRQIAVKTRTAILDISIPARQRP</sequence>
<evidence type="ECO:0000313" key="2">
    <source>
        <dbReference type="Proteomes" id="UP000752696"/>
    </source>
</evidence>
<proteinExistence type="predicted"/>
<dbReference type="Proteomes" id="UP000752696">
    <property type="component" value="Unassembled WGS sequence"/>
</dbReference>
<dbReference type="AlphaFoldDB" id="A0A6V7HG07"/>
<evidence type="ECO:0000313" key="1">
    <source>
        <dbReference type="EMBL" id="CAD1479301.1"/>
    </source>
</evidence>
<dbReference type="OrthoDB" id="10482412at2759"/>
<organism evidence="1 2">
    <name type="scientific">Heterotrigona itama</name>
    <dbReference type="NCBI Taxonomy" id="395501"/>
    <lineage>
        <taxon>Eukaryota</taxon>
        <taxon>Metazoa</taxon>
        <taxon>Ecdysozoa</taxon>
        <taxon>Arthropoda</taxon>
        <taxon>Hexapoda</taxon>
        <taxon>Insecta</taxon>
        <taxon>Pterygota</taxon>
        <taxon>Neoptera</taxon>
        <taxon>Endopterygota</taxon>
        <taxon>Hymenoptera</taxon>
        <taxon>Apocrita</taxon>
        <taxon>Aculeata</taxon>
        <taxon>Apoidea</taxon>
        <taxon>Anthophila</taxon>
        <taxon>Apidae</taxon>
        <taxon>Heterotrigona</taxon>
    </lineage>
</organism>
<accession>A0A6V7HG07</accession>
<keyword evidence="2" id="KW-1185">Reference proteome</keyword>
<gene>
    <name evidence="1" type="ORF">MHI_LOCUS849902</name>
</gene>
<name>A0A6V7HG07_9HYME</name>
<reference evidence="1" key="1">
    <citation type="submission" date="2020-07" db="EMBL/GenBank/DDBJ databases">
        <authorList>
            <person name="Nazaruddin N."/>
        </authorList>
    </citation>
    <scope>NUCLEOTIDE SEQUENCE</scope>
</reference>
<protein>
    <submittedName>
        <fullName evidence="1">Uncharacterized protein</fullName>
    </submittedName>
</protein>
<comment type="caution">
    <text evidence="1">The sequence shown here is derived from an EMBL/GenBank/DDBJ whole genome shotgun (WGS) entry which is preliminary data.</text>
</comment>